<keyword evidence="5 7" id="KW-0472">Membrane</keyword>
<evidence type="ECO:0000256" key="3">
    <source>
        <dbReference type="ARBA" id="ARBA00022452"/>
    </source>
</evidence>
<dbReference type="Pfam" id="PF14905">
    <property type="entry name" value="OMP_b-brl_3"/>
    <property type="match status" value="1"/>
</dbReference>
<evidence type="ECO:0000256" key="5">
    <source>
        <dbReference type="ARBA" id="ARBA00023136"/>
    </source>
</evidence>
<evidence type="ECO:0000259" key="9">
    <source>
        <dbReference type="Pfam" id="PF07715"/>
    </source>
</evidence>
<dbReference type="PANTHER" id="PTHR40980:SF4">
    <property type="entry name" value="TONB-DEPENDENT RECEPTOR-LIKE BETA-BARREL DOMAIN-CONTAINING PROTEIN"/>
    <property type="match status" value="1"/>
</dbReference>
<keyword evidence="4 7" id="KW-0812">Transmembrane</keyword>
<dbReference type="PANTHER" id="PTHR40980">
    <property type="entry name" value="PLUG DOMAIN-CONTAINING PROTEIN"/>
    <property type="match status" value="1"/>
</dbReference>
<comment type="similarity">
    <text evidence="7">Belongs to the TonB-dependent receptor family.</text>
</comment>
<dbReference type="Proteomes" id="UP000599179">
    <property type="component" value="Unassembled WGS sequence"/>
</dbReference>
<keyword evidence="3 7" id="KW-1134">Transmembrane beta strand</keyword>
<dbReference type="InterPro" id="IPR036942">
    <property type="entry name" value="Beta-barrel_TonB_sf"/>
</dbReference>
<dbReference type="InterPro" id="IPR008969">
    <property type="entry name" value="CarboxyPept-like_regulatory"/>
</dbReference>
<dbReference type="Pfam" id="PF13620">
    <property type="entry name" value="CarboxypepD_reg"/>
    <property type="match status" value="1"/>
</dbReference>
<dbReference type="Gene3D" id="2.40.170.20">
    <property type="entry name" value="TonB-dependent receptor, beta-barrel domain"/>
    <property type="match status" value="1"/>
</dbReference>
<protein>
    <submittedName>
        <fullName evidence="11">TonB-dependent receptor</fullName>
    </submittedName>
</protein>
<dbReference type="Gene3D" id="2.170.130.10">
    <property type="entry name" value="TonB-dependent receptor, plug domain"/>
    <property type="match status" value="1"/>
</dbReference>
<dbReference type="SUPFAM" id="SSF49464">
    <property type="entry name" value="Carboxypeptidase regulatory domain-like"/>
    <property type="match status" value="1"/>
</dbReference>
<dbReference type="SUPFAM" id="SSF56935">
    <property type="entry name" value="Porins"/>
    <property type="match status" value="1"/>
</dbReference>
<name>A0ABQ1SLX0_9FLAO</name>
<accession>A0ABQ1SLX0</accession>
<organism evidence="11 12">
    <name type="scientific">Psychroflexus planctonicus</name>
    <dbReference type="NCBI Taxonomy" id="1526575"/>
    <lineage>
        <taxon>Bacteria</taxon>
        <taxon>Pseudomonadati</taxon>
        <taxon>Bacteroidota</taxon>
        <taxon>Flavobacteriia</taxon>
        <taxon>Flavobacteriales</taxon>
        <taxon>Flavobacteriaceae</taxon>
        <taxon>Psychroflexus</taxon>
    </lineage>
</organism>
<evidence type="ECO:0000256" key="8">
    <source>
        <dbReference type="SAM" id="SignalP"/>
    </source>
</evidence>
<dbReference type="Gene3D" id="2.60.40.1120">
    <property type="entry name" value="Carboxypeptidase-like, regulatory domain"/>
    <property type="match status" value="1"/>
</dbReference>
<evidence type="ECO:0000313" key="11">
    <source>
        <dbReference type="EMBL" id="GGE42618.1"/>
    </source>
</evidence>
<dbReference type="PROSITE" id="PS52016">
    <property type="entry name" value="TONB_DEPENDENT_REC_3"/>
    <property type="match status" value="1"/>
</dbReference>
<dbReference type="InterPro" id="IPR041700">
    <property type="entry name" value="OMP_b-brl_3"/>
</dbReference>
<gene>
    <name evidence="11" type="ORF">GCM10010832_23170</name>
</gene>
<dbReference type="Pfam" id="PF07715">
    <property type="entry name" value="Plug"/>
    <property type="match status" value="1"/>
</dbReference>
<keyword evidence="12" id="KW-1185">Reference proteome</keyword>
<feature type="chain" id="PRO_5045237832" evidence="8">
    <location>
        <begin position="29"/>
        <end position="823"/>
    </location>
</feature>
<proteinExistence type="inferred from homology"/>
<evidence type="ECO:0000256" key="2">
    <source>
        <dbReference type="ARBA" id="ARBA00022448"/>
    </source>
</evidence>
<feature type="domain" description="Outer membrane protein beta-barrel" evidence="10">
    <location>
        <begin position="385"/>
        <end position="800"/>
    </location>
</feature>
<feature type="signal peptide" evidence="8">
    <location>
        <begin position="1"/>
        <end position="28"/>
    </location>
</feature>
<keyword evidence="2 7" id="KW-0813">Transport</keyword>
<dbReference type="EMBL" id="BMGM01000011">
    <property type="protein sequence ID" value="GGE42618.1"/>
    <property type="molecule type" value="Genomic_DNA"/>
</dbReference>
<comment type="caution">
    <text evidence="11">The sequence shown here is derived from an EMBL/GenBank/DDBJ whole genome shotgun (WGS) entry which is preliminary data.</text>
</comment>
<evidence type="ECO:0000256" key="6">
    <source>
        <dbReference type="ARBA" id="ARBA00023237"/>
    </source>
</evidence>
<evidence type="ECO:0000313" key="12">
    <source>
        <dbReference type="Proteomes" id="UP000599179"/>
    </source>
</evidence>
<dbReference type="InterPro" id="IPR039426">
    <property type="entry name" value="TonB-dep_rcpt-like"/>
</dbReference>
<evidence type="ECO:0000256" key="4">
    <source>
        <dbReference type="ARBA" id="ARBA00022692"/>
    </source>
</evidence>
<comment type="subcellular location">
    <subcellularLocation>
        <location evidence="1 7">Cell outer membrane</location>
        <topology evidence="1 7">Multi-pass membrane protein</topology>
    </subcellularLocation>
</comment>
<sequence>MKFNSIKNKIVKYITVLFLCLFTSLSFAQNYQVKGTVLDDQGVPLEMASVKVIPVNNPDDVSGGVTDFDGNFSIDVDEGTYNIKVEFISFETKNIKNKEISSDLDLGKIRLKFAQEELDEVNVLYETTQVDVRLDKKIYNVGKDLTTEGGTVSEALANVPSVTVDVDGAISLRGNSNVRILINGKPSSVAGFGDQDVFQQLPADAIESVEVITSPSARYDAEGSGGIINIILKREKTLGINGSFRGTIGDPRNTGAYTNVNLRTDKFNIFNNLGYTDRKGPGNAFFDNRYTTGQNFDRIIEDREYDRSGKNFNMNTGIEYFFDESSSLTGSFFMRLGDDLDRTRNRTTRFVEDVENSTTLRTEEEDEDDKRFQYSLNYEKRFDPDNRDHKLTADFQYSKKDETKDNRIFEDIINPTPDFVARQNVFEAEDEDSFLFQADYVLPMGDAQFEAGFRGDYSDTSQDFLVQRKLTENANFTRNDSLSSNFNFQQNITAVYTQYGNKLGDSFSYLLGLRFEQTQLKGKTTPVNEDVFTQNFDFDKTFNGLFPTVNLIYEIGEEENISLGYNRRINRPRSWYLNPFPSQSSRTNIFQGNPDLDPAFANAFDLGYLKRWEKITLTSSVYYQRETESFERVQRDTGQDTEEDGIDIIENIPINLSTEERYGAELGILYNPTKWLRTNLSFNYFRFESEGAFEGQEYGATNESYFGRFSANVILPWEIQWQTNAFYRGPRENAQTKTDPIASLDLAFSKDILNDNATVSLNVRDVFNSRVRDQFTVTPNFSSDSEFQWRERQVTLTFVYRFNQPKEKRRGSGGGDYDDGGGF</sequence>
<keyword evidence="11" id="KW-0675">Receptor</keyword>
<reference evidence="12" key="1">
    <citation type="journal article" date="2019" name="Int. J. Syst. Evol. Microbiol.">
        <title>The Global Catalogue of Microorganisms (GCM) 10K type strain sequencing project: providing services to taxonomists for standard genome sequencing and annotation.</title>
        <authorList>
            <consortium name="The Broad Institute Genomics Platform"/>
            <consortium name="The Broad Institute Genome Sequencing Center for Infectious Disease"/>
            <person name="Wu L."/>
            <person name="Ma J."/>
        </authorList>
    </citation>
    <scope>NUCLEOTIDE SEQUENCE [LARGE SCALE GENOMIC DNA]</scope>
    <source>
        <strain evidence="12">CGMCC 1.12931</strain>
    </source>
</reference>
<evidence type="ECO:0000256" key="7">
    <source>
        <dbReference type="PROSITE-ProRule" id="PRU01360"/>
    </source>
</evidence>
<evidence type="ECO:0000256" key="1">
    <source>
        <dbReference type="ARBA" id="ARBA00004571"/>
    </source>
</evidence>
<evidence type="ECO:0000259" key="10">
    <source>
        <dbReference type="Pfam" id="PF14905"/>
    </source>
</evidence>
<keyword evidence="8" id="KW-0732">Signal</keyword>
<dbReference type="InterPro" id="IPR037066">
    <property type="entry name" value="Plug_dom_sf"/>
</dbReference>
<keyword evidence="6 7" id="KW-0998">Cell outer membrane</keyword>
<dbReference type="InterPro" id="IPR012910">
    <property type="entry name" value="Plug_dom"/>
</dbReference>
<feature type="domain" description="TonB-dependent receptor plug" evidence="9">
    <location>
        <begin position="149"/>
        <end position="227"/>
    </location>
</feature>